<reference evidence="3 4" key="1">
    <citation type="journal article" date="2015" name="Genome Biol. Evol.">
        <title>Phylogenomic analyses indicate that early fungi evolved digesting cell walls of algal ancestors of land plants.</title>
        <authorList>
            <person name="Chang Y."/>
            <person name="Wang S."/>
            <person name="Sekimoto S."/>
            <person name="Aerts A.L."/>
            <person name="Choi C."/>
            <person name="Clum A."/>
            <person name="LaButti K.M."/>
            <person name="Lindquist E.A."/>
            <person name="Yee Ngan C."/>
            <person name="Ohm R.A."/>
            <person name="Salamov A.A."/>
            <person name="Grigoriev I.V."/>
            <person name="Spatafora J.W."/>
            <person name="Berbee M.L."/>
        </authorList>
    </citation>
    <scope>NUCLEOTIDE SEQUENCE [LARGE SCALE GENOMIC DNA]</scope>
    <source>
        <strain evidence="3 4">JEL478</strain>
    </source>
</reference>
<dbReference type="Gene3D" id="1.25.40.10">
    <property type="entry name" value="Tetratricopeptide repeat domain"/>
    <property type="match status" value="1"/>
</dbReference>
<keyword evidence="4" id="KW-1185">Reference proteome</keyword>
<dbReference type="PANTHER" id="PTHR40375:SF2">
    <property type="entry name" value="SPORULATION-SPECIFIC PROTEIN 22"/>
    <property type="match status" value="1"/>
</dbReference>
<dbReference type="InterPro" id="IPR013940">
    <property type="entry name" value="Spo22/ZIP4/TEX11"/>
</dbReference>
<organism evidence="3 4">
    <name type="scientific">Gonapodya prolifera (strain JEL478)</name>
    <name type="common">Monoblepharis prolifera</name>
    <dbReference type="NCBI Taxonomy" id="1344416"/>
    <lineage>
        <taxon>Eukaryota</taxon>
        <taxon>Fungi</taxon>
        <taxon>Fungi incertae sedis</taxon>
        <taxon>Chytridiomycota</taxon>
        <taxon>Chytridiomycota incertae sedis</taxon>
        <taxon>Monoblepharidomycetes</taxon>
        <taxon>Monoblepharidales</taxon>
        <taxon>Gonapodyaceae</taxon>
        <taxon>Gonapodya</taxon>
    </lineage>
</organism>
<dbReference type="PANTHER" id="PTHR40375">
    <property type="entry name" value="SPORULATION-SPECIFIC PROTEIN 22"/>
    <property type="match status" value="1"/>
</dbReference>
<name>A0A139AMD3_GONPJ</name>
<keyword evidence="1" id="KW-0469">Meiosis</keyword>
<evidence type="ECO:0000313" key="4">
    <source>
        <dbReference type="Proteomes" id="UP000070544"/>
    </source>
</evidence>
<dbReference type="Pfam" id="PF08631">
    <property type="entry name" value="SPO22"/>
    <property type="match status" value="1"/>
</dbReference>
<evidence type="ECO:0000256" key="2">
    <source>
        <dbReference type="ARBA" id="ARBA00031845"/>
    </source>
</evidence>
<dbReference type="Proteomes" id="UP000070544">
    <property type="component" value="Unassembled WGS sequence"/>
</dbReference>
<proteinExistence type="predicted"/>
<dbReference type="InterPro" id="IPR039057">
    <property type="entry name" value="Spo22/ZIP4"/>
</dbReference>
<dbReference type="SUPFAM" id="SSF48452">
    <property type="entry name" value="TPR-like"/>
    <property type="match status" value="1"/>
</dbReference>
<protein>
    <recommendedName>
        <fullName evidence="2">Protein ZIP4 homolog</fullName>
    </recommendedName>
</protein>
<dbReference type="STRING" id="1344416.A0A139AMD3"/>
<sequence length="516" mass="56505">MVRLTESLKDEEHFGAGKNVVEVATVARARAHYLLTKVELMNKRGNEGLAIVLARQILNKDLAPHLREREIETLAHLCHEIGSERIRSSAYADAAQWFRIAHDALCVDESGFEKKQKKKLRAAILRSLASALYYLGEETNMAMAENCADHAIELEPILPIYVLKLKILHRLSTQENPVVSKDEASRRAESAAKEALERCPLSTNEDSNGLLSLVHSSFKLMPSSTALSLLDRAVTRAIAFAGLGGSETVDRMVCAKLQICETIGMGEEIAKAIGSTLRGTTLTVQGRSATLMVLCTAGDKCLTQNLFAKAAEWYELAQTLAGSGTVGSSEDRKTAATLQRKLALAYQRTKRFSMARVAAARAQELEPGAATNYLIMLELCLDMKLSEEAIQLVKQVAATAFADPNAKAELLVAMANISYTRNDKRLLSAILETMMDACEVPSTMITTEASLALYRCMIRLGKQTQGEKDDGSKGGKSVEMLQRQLRYIERACSMLNSAGVQAVPAADVSWFRRTVM</sequence>
<dbReference type="GO" id="GO:0051321">
    <property type="term" value="P:meiotic cell cycle"/>
    <property type="evidence" value="ECO:0007669"/>
    <property type="project" value="UniProtKB-KW"/>
</dbReference>
<dbReference type="AlphaFoldDB" id="A0A139AMD3"/>
<evidence type="ECO:0000313" key="3">
    <source>
        <dbReference type="EMBL" id="KXS17605.1"/>
    </source>
</evidence>
<dbReference type="InterPro" id="IPR011990">
    <property type="entry name" value="TPR-like_helical_dom_sf"/>
</dbReference>
<accession>A0A139AMD3</accession>
<dbReference type="EMBL" id="KQ965746">
    <property type="protein sequence ID" value="KXS17605.1"/>
    <property type="molecule type" value="Genomic_DNA"/>
</dbReference>
<evidence type="ECO:0000256" key="1">
    <source>
        <dbReference type="ARBA" id="ARBA00023254"/>
    </source>
</evidence>
<gene>
    <name evidence="3" type="ORF">M427DRAFT_255109</name>
</gene>
<dbReference type="GO" id="GO:0090173">
    <property type="term" value="P:regulation of synaptonemal complex assembly"/>
    <property type="evidence" value="ECO:0007669"/>
    <property type="project" value="InterPro"/>
</dbReference>